<gene>
    <name evidence="1" type="ORF">HU830_04555</name>
</gene>
<reference evidence="1 2" key="1">
    <citation type="submission" date="2020-06" db="EMBL/GenBank/DDBJ databases">
        <authorList>
            <person name="Kang J."/>
        </authorList>
    </citation>
    <scope>NUCLEOTIDE SEQUENCE [LARGE SCALE GENOMIC DNA]</scope>
    <source>
        <strain evidence="1 2">DCY120</strain>
    </source>
</reference>
<sequence length="81" mass="9273">MKKVELSIDQEQHYRLIKRIANQPTAILTAAVKLDCLSRTIYRLRNKYWQQGKAAFVHGNTNHSPANKLPPALTRKFISGL</sequence>
<evidence type="ECO:0000313" key="2">
    <source>
        <dbReference type="Proteomes" id="UP000563523"/>
    </source>
</evidence>
<evidence type="ECO:0008006" key="3">
    <source>
        <dbReference type="Google" id="ProtNLM"/>
    </source>
</evidence>
<comment type="caution">
    <text evidence="1">The sequence shown here is derived from an EMBL/GenBank/DDBJ whole genome shotgun (WGS) entry which is preliminary data.</text>
</comment>
<accession>A0A850R0J5</accession>
<evidence type="ECO:0000313" key="1">
    <source>
        <dbReference type="EMBL" id="NVY96443.1"/>
    </source>
</evidence>
<dbReference type="RefSeq" id="WP_176942601.1">
    <property type="nucleotide sequence ID" value="NZ_JABZEC010000003.1"/>
</dbReference>
<protein>
    <recommendedName>
        <fullName evidence="3">Transposase</fullName>
    </recommendedName>
</protein>
<keyword evidence="2" id="KW-1185">Reference proteome</keyword>
<dbReference type="AlphaFoldDB" id="A0A850R0J5"/>
<organism evidence="1 2">
    <name type="scientific">Bombilactobacillus apium</name>
    <dbReference type="NCBI Taxonomy" id="2675299"/>
    <lineage>
        <taxon>Bacteria</taxon>
        <taxon>Bacillati</taxon>
        <taxon>Bacillota</taxon>
        <taxon>Bacilli</taxon>
        <taxon>Lactobacillales</taxon>
        <taxon>Lactobacillaceae</taxon>
        <taxon>Bombilactobacillus</taxon>
    </lineage>
</organism>
<name>A0A850R0J5_9LACO</name>
<proteinExistence type="predicted"/>
<dbReference type="EMBL" id="JABZEC010000003">
    <property type="protein sequence ID" value="NVY96443.1"/>
    <property type="molecule type" value="Genomic_DNA"/>
</dbReference>
<dbReference type="Proteomes" id="UP000563523">
    <property type="component" value="Unassembled WGS sequence"/>
</dbReference>